<accession>A0ACA9SWF3</accession>
<sequence>PTNNQYNLILQLAAEGNLREYLRRNFLKLDWSDKLRFAQEIAEGLLFLHDNGIFHRDLHSKNILVHNRRMLIADFGVSKHMDQ</sequence>
<feature type="non-terminal residue" evidence="1">
    <location>
        <position position="1"/>
    </location>
</feature>
<gene>
    <name evidence="1" type="ORF">RPERSI_LOCUS35386</name>
</gene>
<protein>
    <submittedName>
        <fullName evidence="1">10256_t:CDS:1</fullName>
    </submittedName>
</protein>
<reference evidence="1" key="1">
    <citation type="submission" date="2021-06" db="EMBL/GenBank/DDBJ databases">
        <authorList>
            <person name="Kallberg Y."/>
            <person name="Tangrot J."/>
            <person name="Rosling A."/>
        </authorList>
    </citation>
    <scope>NUCLEOTIDE SEQUENCE</scope>
    <source>
        <strain evidence="1">MA461A</strain>
    </source>
</reference>
<organism evidence="1 2">
    <name type="scientific">Racocetra persica</name>
    <dbReference type="NCBI Taxonomy" id="160502"/>
    <lineage>
        <taxon>Eukaryota</taxon>
        <taxon>Fungi</taxon>
        <taxon>Fungi incertae sedis</taxon>
        <taxon>Mucoromycota</taxon>
        <taxon>Glomeromycotina</taxon>
        <taxon>Glomeromycetes</taxon>
        <taxon>Diversisporales</taxon>
        <taxon>Gigasporaceae</taxon>
        <taxon>Racocetra</taxon>
    </lineage>
</organism>
<keyword evidence="2" id="KW-1185">Reference proteome</keyword>
<evidence type="ECO:0000313" key="2">
    <source>
        <dbReference type="Proteomes" id="UP000789920"/>
    </source>
</evidence>
<feature type="non-terminal residue" evidence="1">
    <location>
        <position position="83"/>
    </location>
</feature>
<comment type="caution">
    <text evidence="1">The sequence shown here is derived from an EMBL/GenBank/DDBJ whole genome shotgun (WGS) entry which is preliminary data.</text>
</comment>
<proteinExistence type="predicted"/>
<evidence type="ECO:0000313" key="1">
    <source>
        <dbReference type="EMBL" id="CAG8848974.1"/>
    </source>
</evidence>
<dbReference type="Proteomes" id="UP000789920">
    <property type="component" value="Unassembled WGS sequence"/>
</dbReference>
<dbReference type="EMBL" id="CAJVQC010163229">
    <property type="protein sequence ID" value="CAG8848974.1"/>
    <property type="molecule type" value="Genomic_DNA"/>
</dbReference>
<name>A0ACA9SWF3_9GLOM</name>